<name>A0A225VW28_9STRA</name>
<keyword evidence="2" id="KW-1185">Reference proteome</keyword>
<dbReference type="EMBL" id="NBNE01002751">
    <property type="protein sequence ID" value="OWZ09542.1"/>
    <property type="molecule type" value="Genomic_DNA"/>
</dbReference>
<reference evidence="2" key="1">
    <citation type="submission" date="2017-03" db="EMBL/GenBank/DDBJ databases">
        <title>Phytopthora megakarya and P. palmivora, two closely related causual agents of cacao black pod achieved similar genome size and gene model numbers by different mechanisms.</title>
        <authorList>
            <person name="Ali S."/>
            <person name="Shao J."/>
            <person name="Larry D.J."/>
            <person name="Kronmiller B."/>
            <person name="Shen D."/>
            <person name="Strem M.D."/>
            <person name="Melnick R.L."/>
            <person name="Guiltinan M.J."/>
            <person name="Tyler B.M."/>
            <person name="Meinhardt L.W."/>
            <person name="Bailey B.A."/>
        </authorList>
    </citation>
    <scope>NUCLEOTIDE SEQUENCE [LARGE SCALE GENOMIC DNA]</scope>
    <source>
        <strain evidence="2">zdho120</strain>
    </source>
</reference>
<evidence type="ECO:0000313" key="2">
    <source>
        <dbReference type="Proteomes" id="UP000198211"/>
    </source>
</evidence>
<dbReference type="AlphaFoldDB" id="A0A225VW28"/>
<organism evidence="1 2">
    <name type="scientific">Phytophthora megakarya</name>
    <dbReference type="NCBI Taxonomy" id="4795"/>
    <lineage>
        <taxon>Eukaryota</taxon>
        <taxon>Sar</taxon>
        <taxon>Stramenopiles</taxon>
        <taxon>Oomycota</taxon>
        <taxon>Peronosporomycetes</taxon>
        <taxon>Peronosporales</taxon>
        <taxon>Peronosporaceae</taxon>
        <taxon>Phytophthora</taxon>
    </lineage>
</organism>
<proteinExistence type="predicted"/>
<evidence type="ECO:0000313" key="1">
    <source>
        <dbReference type="EMBL" id="OWZ09542.1"/>
    </source>
</evidence>
<dbReference type="Proteomes" id="UP000198211">
    <property type="component" value="Unassembled WGS sequence"/>
</dbReference>
<sequence length="80" mass="9179">MKDHEIPDESKEIFSSSVKPEDLLPDHLHGEMAANYSALLIKHQTLYDGHLGRMRFNDYEIPLSPKFKPVHAKRTLSHAV</sequence>
<accession>A0A225VW28</accession>
<dbReference type="OrthoDB" id="10438415at2759"/>
<comment type="caution">
    <text evidence="1">The sequence shown here is derived from an EMBL/GenBank/DDBJ whole genome shotgun (WGS) entry which is preliminary data.</text>
</comment>
<gene>
    <name evidence="1" type="ORF">PHMEG_00017742</name>
</gene>
<protein>
    <submittedName>
        <fullName evidence="1">Uncharacterized protein</fullName>
    </submittedName>
</protein>